<keyword evidence="6" id="KW-0539">Nucleus</keyword>
<comment type="caution">
    <text evidence="9">The sequence shown here is derived from an EMBL/GenBank/DDBJ whole genome shotgun (WGS) entry which is preliminary data.</text>
</comment>
<accession>A0A7J5ZRK5</accession>
<keyword evidence="10" id="KW-1185">Reference proteome</keyword>
<name>A0A7J5ZRK5_AMEME</name>
<dbReference type="PANTHER" id="PTHR13044:SF3">
    <property type="entry name" value="CYCLIC AMP-DEPENDENT TRANSCRIPTION FACTOR ATF-5"/>
    <property type="match status" value="1"/>
</dbReference>
<feature type="compositionally biased region" description="Basic and acidic residues" evidence="7">
    <location>
        <begin position="536"/>
        <end position="547"/>
    </location>
</feature>
<comment type="subcellular location">
    <subcellularLocation>
        <location evidence="1">Nucleus</location>
    </subcellularLocation>
</comment>
<protein>
    <recommendedName>
        <fullName evidence="8">BZIP domain-containing protein</fullName>
    </recommendedName>
</protein>
<evidence type="ECO:0000256" key="4">
    <source>
        <dbReference type="ARBA" id="ARBA00023125"/>
    </source>
</evidence>
<evidence type="ECO:0000256" key="2">
    <source>
        <dbReference type="ARBA" id="ARBA00007163"/>
    </source>
</evidence>
<dbReference type="Gene3D" id="1.20.5.170">
    <property type="match status" value="1"/>
</dbReference>
<proteinExistence type="inferred from homology"/>
<evidence type="ECO:0000313" key="9">
    <source>
        <dbReference type="EMBL" id="KAF4073093.1"/>
    </source>
</evidence>
<dbReference type="InterPro" id="IPR004827">
    <property type="entry name" value="bZIP"/>
</dbReference>
<gene>
    <name evidence="9" type="ORF">AMELA_G00254780</name>
</gene>
<dbReference type="SMART" id="SM00338">
    <property type="entry name" value="BRLZ"/>
    <property type="match status" value="1"/>
</dbReference>
<dbReference type="SUPFAM" id="SSF57959">
    <property type="entry name" value="Leucine zipper domain"/>
    <property type="match status" value="1"/>
</dbReference>
<dbReference type="CDD" id="cd14692">
    <property type="entry name" value="bZIP_ATF4"/>
    <property type="match status" value="1"/>
</dbReference>
<evidence type="ECO:0000313" key="10">
    <source>
        <dbReference type="Proteomes" id="UP000593565"/>
    </source>
</evidence>
<dbReference type="PROSITE" id="PS50217">
    <property type="entry name" value="BZIP"/>
    <property type="match status" value="1"/>
</dbReference>
<dbReference type="PROSITE" id="PS00036">
    <property type="entry name" value="BZIP_BASIC"/>
    <property type="match status" value="1"/>
</dbReference>
<evidence type="ECO:0000256" key="7">
    <source>
        <dbReference type="SAM" id="MobiDB-lite"/>
    </source>
</evidence>
<keyword evidence="5" id="KW-0804">Transcription</keyword>
<organism evidence="9 10">
    <name type="scientific">Ameiurus melas</name>
    <name type="common">Black bullhead</name>
    <name type="synonym">Silurus melas</name>
    <dbReference type="NCBI Taxonomy" id="219545"/>
    <lineage>
        <taxon>Eukaryota</taxon>
        <taxon>Metazoa</taxon>
        <taxon>Chordata</taxon>
        <taxon>Craniata</taxon>
        <taxon>Vertebrata</taxon>
        <taxon>Euteleostomi</taxon>
        <taxon>Actinopterygii</taxon>
        <taxon>Neopterygii</taxon>
        <taxon>Teleostei</taxon>
        <taxon>Ostariophysi</taxon>
        <taxon>Siluriformes</taxon>
        <taxon>Ictaluridae</taxon>
        <taxon>Ameiurus</taxon>
    </lineage>
</organism>
<dbReference type="GO" id="GO:0000977">
    <property type="term" value="F:RNA polymerase II transcription regulatory region sequence-specific DNA binding"/>
    <property type="evidence" value="ECO:0007669"/>
    <property type="project" value="TreeGrafter"/>
</dbReference>
<dbReference type="AlphaFoldDB" id="A0A7J5ZRK5"/>
<feature type="region of interest" description="Disordered" evidence="7">
    <location>
        <begin position="162"/>
        <end position="182"/>
    </location>
</feature>
<dbReference type="EMBL" id="JAAGNN010000024">
    <property type="protein sequence ID" value="KAF4073093.1"/>
    <property type="molecule type" value="Genomic_DNA"/>
</dbReference>
<evidence type="ECO:0000256" key="5">
    <source>
        <dbReference type="ARBA" id="ARBA00023163"/>
    </source>
</evidence>
<feature type="region of interest" description="Disordered" evidence="7">
    <location>
        <begin position="532"/>
        <end position="567"/>
    </location>
</feature>
<keyword evidence="4" id="KW-0238">DNA-binding</keyword>
<evidence type="ECO:0000256" key="1">
    <source>
        <dbReference type="ARBA" id="ARBA00004123"/>
    </source>
</evidence>
<dbReference type="Pfam" id="PF00170">
    <property type="entry name" value="bZIP_1"/>
    <property type="match status" value="1"/>
</dbReference>
<dbReference type="GO" id="GO:0042981">
    <property type="term" value="P:regulation of apoptotic process"/>
    <property type="evidence" value="ECO:0007669"/>
    <property type="project" value="UniProtKB-ARBA"/>
</dbReference>
<dbReference type="GO" id="GO:0005634">
    <property type="term" value="C:nucleus"/>
    <property type="evidence" value="ECO:0007669"/>
    <property type="project" value="UniProtKB-SubCell"/>
</dbReference>
<sequence length="614" mass="67268">MSGCLSSCDVGVVYYGGVCEGCAVGAEGSTGPAHERMTQPVASESSSTSVLATPKETWLFNSATASTPLQAPCFAVATHPKLKNIMEFHNAYPALFSVAQLTNDTFVHHKLGQLNCRIIGQNDGNANHSQLERRRGEGLEESQHLIGDGLSDWMTEEVDFSSYLPTPHSSPSPNASLPPSPLQHDIQVPSDLEVMTSLLQEELAQLEDYFLSDPLPEKVSKLGKCDKGPPPVGPPSYYQLPYASYSASSQSESSPLLVTLATGELDLLSFCGGPIGRSKMPRHTPYGCSRPNANVCSRKRVSDGVKVSEGYENGIWSSKGNTSGNSAVAHNGSYSCVEDERVVGKGYCLGSAVEIRRCAILPKDEKNCRYSDEAIGISKVVSSNYGFGGPVQVPHKKEEMMMYGVREVNMNGMDGSGEMEMMSEGKTSIGDVVKANIPWKTESNEGCYLQGRPHDEAYHNFLGSINEPIKAEGVEMHRQHGDYQCSFLEGQGPDCLSGDRHGHEMGAHCPRGVCALKEEPCISKPDLDVSLMENNQGERKQKKRDQNKTAAHRYRQRKRAELDSLEEQLHGLEGRNRELRDKAESVEREIQYVKDLLIEVYKARSQRLKQEASA</sequence>
<dbReference type="PANTHER" id="PTHR13044">
    <property type="entry name" value="ACTIVATING TRANSCRIPTION FACTOR ATF 4/5"/>
    <property type="match status" value="1"/>
</dbReference>
<feature type="domain" description="BZIP" evidence="8">
    <location>
        <begin position="537"/>
        <end position="600"/>
    </location>
</feature>
<reference evidence="9 10" key="1">
    <citation type="submission" date="2020-02" db="EMBL/GenBank/DDBJ databases">
        <title>A chromosome-scale genome assembly of the black bullhead catfish (Ameiurus melas).</title>
        <authorList>
            <person name="Wen M."/>
            <person name="Zham M."/>
            <person name="Cabau C."/>
            <person name="Klopp C."/>
            <person name="Donnadieu C."/>
            <person name="Roques C."/>
            <person name="Bouchez O."/>
            <person name="Lampietro C."/>
            <person name="Jouanno E."/>
            <person name="Herpin A."/>
            <person name="Louis A."/>
            <person name="Berthelot C."/>
            <person name="Parey E."/>
            <person name="Roest-Crollius H."/>
            <person name="Braasch I."/>
            <person name="Postlethwait J."/>
            <person name="Robinson-Rechavi M."/>
            <person name="Echchiki A."/>
            <person name="Begum T."/>
            <person name="Montfort J."/>
            <person name="Schartl M."/>
            <person name="Bobe J."/>
            <person name="Guiguen Y."/>
        </authorList>
    </citation>
    <scope>NUCLEOTIDE SEQUENCE [LARGE SCALE GENOMIC DNA]</scope>
    <source>
        <strain evidence="9">M_S1</strain>
        <tissue evidence="9">Blood</tissue>
    </source>
</reference>
<feature type="compositionally biased region" description="Basic residues" evidence="7">
    <location>
        <begin position="548"/>
        <end position="558"/>
    </location>
</feature>
<evidence type="ECO:0000256" key="3">
    <source>
        <dbReference type="ARBA" id="ARBA00023015"/>
    </source>
</evidence>
<dbReference type="Proteomes" id="UP000593565">
    <property type="component" value="Unassembled WGS sequence"/>
</dbReference>
<dbReference type="GO" id="GO:0001228">
    <property type="term" value="F:DNA-binding transcription activator activity, RNA polymerase II-specific"/>
    <property type="evidence" value="ECO:0007669"/>
    <property type="project" value="TreeGrafter"/>
</dbReference>
<keyword evidence="3" id="KW-0805">Transcription regulation</keyword>
<evidence type="ECO:0000259" key="8">
    <source>
        <dbReference type="PROSITE" id="PS50217"/>
    </source>
</evidence>
<dbReference type="InterPro" id="IPR046347">
    <property type="entry name" value="bZIP_sf"/>
</dbReference>
<evidence type="ECO:0000256" key="6">
    <source>
        <dbReference type="ARBA" id="ARBA00023242"/>
    </source>
</evidence>
<comment type="similarity">
    <text evidence="2">Belongs to the bZIP family.</text>
</comment>
<dbReference type="FunFam" id="1.20.5.170:FF:000021">
    <property type="entry name" value="Cyclic AMP-dependent transcription factor ATF-4"/>
    <property type="match status" value="1"/>
</dbReference>